<dbReference type="InterPro" id="IPR019826">
    <property type="entry name" value="Carboxylesterase_B_AS"/>
</dbReference>
<protein>
    <recommendedName>
        <fullName evidence="5">Carboxylic ester hydrolase</fullName>
        <ecNumber evidence="5">3.1.1.-</ecNumber>
    </recommendedName>
</protein>
<comment type="similarity">
    <text evidence="1 5">Belongs to the type-B carboxylesterase/lipase family.</text>
</comment>
<comment type="caution">
    <text evidence="8">The sequence shown here is derived from an EMBL/GenBank/DDBJ whole genome shotgun (WGS) entry which is preliminary data.</text>
</comment>
<dbReference type="InterPro" id="IPR029058">
    <property type="entry name" value="AB_hydrolase_fold"/>
</dbReference>
<dbReference type="PANTHER" id="PTHR43142:SF1">
    <property type="entry name" value="CARBOXYLIC ESTER HYDROLASE"/>
    <property type="match status" value="1"/>
</dbReference>
<feature type="transmembrane region" description="Helical" evidence="6">
    <location>
        <begin position="20"/>
        <end position="40"/>
    </location>
</feature>
<dbReference type="EC" id="3.1.1.-" evidence="5"/>
<keyword evidence="6" id="KW-0472">Membrane</keyword>
<dbReference type="PANTHER" id="PTHR43142">
    <property type="entry name" value="CARBOXYLIC ESTER HYDROLASE"/>
    <property type="match status" value="1"/>
</dbReference>
<keyword evidence="6" id="KW-0812">Transmembrane</keyword>
<organism evidence="8 9">
    <name type="scientific">Periplaneta americana</name>
    <name type="common">American cockroach</name>
    <name type="synonym">Blatta americana</name>
    <dbReference type="NCBI Taxonomy" id="6978"/>
    <lineage>
        <taxon>Eukaryota</taxon>
        <taxon>Metazoa</taxon>
        <taxon>Ecdysozoa</taxon>
        <taxon>Arthropoda</taxon>
        <taxon>Hexapoda</taxon>
        <taxon>Insecta</taxon>
        <taxon>Pterygota</taxon>
        <taxon>Neoptera</taxon>
        <taxon>Polyneoptera</taxon>
        <taxon>Dictyoptera</taxon>
        <taxon>Blattodea</taxon>
        <taxon>Blattoidea</taxon>
        <taxon>Blattidae</taxon>
        <taxon>Blattinae</taxon>
        <taxon>Periplaneta</taxon>
    </lineage>
</organism>
<evidence type="ECO:0000256" key="1">
    <source>
        <dbReference type="ARBA" id="ARBA00005964"/>
    </source>
</evidence>
<dbReference type="EMBL" id="JAJSOF020000029">
    <property type="protein sequence ID" value="KAJ4432258.1"/>
    <property type="molecule type" value="Genomic_DNA"/>
</dbReference>
<evidence type="ECO:0000256" key="5">
    <source>
        <dbReference type="RuleBase" id="RU361235"/>
    </source>
</evidence>
<name>A0ABQ8SE43_PERAM</name>
<keyword evidence="6" id="KW-1133">Transmembrane helix</keyword>
<evidence type="ECO:0000256" key="6">
    <source>
        <dbReference type="SAM" id="Phobius"/>
    </source>
</evidence>
<evidence type="ECO:0000259" key="7">
    <source>
        <dbReference type="Pfam" id="PF00135"/>
    </source>
</evidence>
<keyword evidence="2" id="KW-0719">Serine esterase</keyword>
<keyword evidence="3 5" id="KW-0378">Hydrolase</keyword>
<evidence type="ECO:0000313" key="9">
    <source>
        <dbReference type="Proteomes" id="UP001148838"/>
    </source>
</evidence>
<evidence type="ECO:0000256" key="2">
    <source>
        <dbReference type="ARBA" id="ARBA00022487"/>
    </source>
</evidence>
<accession>A0ABQ8SE43</accession>
<evidence type="ECO:0000313" key="8">
    <source>
        <dbReference type="EMBL" id="KAJ4432258.1"/>
    </source>
</evidence>
<dbReference type="SUPFAM" id="SSF53474">
    <property type="entry name" value="alpha/beta-Hydrolases"/>
    <property type="match status" value="1"/>
</dbReference>
<dbReference type="Gene3D" id="3.40.50.1820">
    <property type="entry name" value="alpha/beta hydrolase"/>
    <property type="match status" value="2"/>
</dbReference>
<dbReference type="Pfam" id="PF00135">
    <property type="entry name" value="COesterase"/>
    <property type="match status" value="1"/>
</dbReference>
<dbReference type="Proteomes" id="UP001148838">
    <property type="component" value="Unassembled WGS sequence"/>
</dbReference>
<reference evidence="8 9" key="1">
    <citation type="journal article" date="2022" name="Allergy">
        <title>Genome assembly and annotation of Periplaneta americana reveal a comprehensive cockroach allergen profile.</title>
        <authorList>
            <person name="Wang L."/>
            <person name="Xiong Q."/>
            <person name="Saelim N."/>
            <person name="Wang L."/>
            <person name="Nong W."/>
            <person name="Wan A.T."/>
            <person name="Shi M."/>
            <person name="Liu X."/>
            <person name="Cao Q."/>
            <person name="Hui J.H.L."/>
            <person name="Sookrung N."/>
            <person name="Leung T.F."/>
            <person name="Tungtrongchitr A."/>
            <person name="Tsui S.K.W."/>
        </authorList>
    </citation>
    <scope>NUCLEOTIDE SEQUENCE [LARGE SCALE GENOMIC DNA]</scope>
    <source>
        <strain evidence="8">PWHHKU_190912</strain>
    </source>
</reference>
<dbReference type="PROSITE" id="PS00122">
    <property type="entry name" value="CARBOXYLESTERASE_B_1"/>
    <property type="match status" value="1"/>
</dbReference>
<dbReference type="CDD" id="cd00312">
    <property type="entry name" value="Esterase_lipase"/>
    <property type="match status" value="1"/>
</dbReference>
<sequence length="632" mass="69834">MGVASHLLPEMCQVLRAPVAMLVLAVGTVLFILVITITFVREDSWGPHADDPKVDVEQGVLRGVRSITRKGREIVSFLGVPYAAPPVGKLRFRAPRPPDSWLGTRDATQDAPACLQPTSDGADVTGQEDCLYLNVHTPKLPEEDDTLLPVMVWIHGGAYISGSGSSELYKPTYLLDHNVVLVTLNYRLGPLGFLSTGDKILPGNYGLKDQVTALVWVRNNIEEFGGDSESITIFGNSAGSISVHYHMLSPMSRGLFHRAISQSGTAFSPHTLIPIEVLRRRALKVGSLVGCPSRPVTRLAECLRTRNASVITRTLSEFQMWANIPSTIFPPVVESAGVTQFMPDTPFNLVKARRAANIPWLAGIAAHDGCVVSQCNLPRPGFEPGPPGFAARRADSYSTGVDEGFDPVLWIALQYSSMVGALGIYSDPTDIMQLDKHFDSLVMKTNYMSGQGNFSYMTDVIRKFYFGDSHIDQDAINNVANMYTDSYFLYPLNLSVNLHVAAGNKNVYMYYFNYAGSFNHSMVYGKTVHNYGMCHGDDMLYLFPGNSMSPNLTGTTEDHRMIDIVTTLWTNFARTGNPTDSVSDLIPVSWAPVTMSTGNYLEIGSQLRMHTNLLPLHVRLWRNVYRWVYNIS</sequence>
<gene>
    <name evidence="8" type="ORF">ANN_20875</name>
</gene>
<dbReference type="InterPro" id="IPR002018">
    <property type="entry name" value="CarbesteraseB"/>
</dbReference>
<proteinExistence type="inferred from homology"/>
<evidence type="ECO:0000256" key="3">
    <source>
        <dbReference type="ARBA" id="ARBA00022801"/>
    </source>
</evidence>
<feature type="domain" description="Carboxylesterase type B" evidence="7">
    <location>
        <begin position="51"/>
        <end position="621"/>
    </location>
</feature>
<keyword evidence="4" id="KW-0325">Glycoprotein</keyword>
<keyword evidence="9" id="KW-1185">Reference proteome</keyword>
<evidence type="ECO:0000256" key="4">
    <source>
        <dbReference type="ARBA" id="ARBA00023180"/>
    </source>
</evidence>